<dbReference type="EMBL" id="NBYY01000015">
    <property type="protein sequence ID" value="PCS22669.1"/>
    <property type="molecule type" value="Genomic_DNA"/>
</dbReference>
<accession>A0A2A5T3C9</accession>
<comment type="caution">
    <text evidence="1">The sequence shown here is derived from an EMBL/GenBank/DDBJ whole genome shotgun (WGS) entry which is preliminary data.</text>
</comment>
<sequence>MFRCNPLHTPALVMGSKTVKVKYLLPSRGAIILVVIDTTGLKVYV</sequence>
<dbReference type="AlphaFoldDB" id="A0A2A5T3C9"/>
<organism evidence="1 2">
    <name type="scientific">Candidatus Enterovibrio escicola</name>
    <dbReference type="NCBI Taxonomy" id="1927127"/>
    <lineage>
        <taxon>Bacteria</taxon>
        <taxon>Pseudomonadati</taxon>
        <taxon>Pseudomonadota</taxon>
        <taxon>Gammaproteobacteria</taxon>
        <taxon>Vibrionales</taxon>
        <taxon>Vibrionaceae</taxon>
        <taxon>Enterovibrio</taxon>
    </lineage>
</organism>
<keyword evidence="2" id="KW-1185">Reference proteome</keyword>
<name>A0A2A5T3C9_9GAMM</name>
<gene>
    <name evidence="1" type="ORF">BTN49_1621</name>
</gene>
<proteinExistence type="predicted"/>
<protein>
    <submittedName>
        <fullName evidence="1">Mobile element protein</fullName>
    </submittedName>
</protein>
<evidence type="ECO:0000313" key="2">
    <source>
        <dbReference type="Proteomes" id="UP000219020"/>
    </source>
</evidence>
<reference evidence="2" key="1">
    <citation type="submission" date="2017-04" db="EMBL/GenBank/DDBJ databases">
        <title>Genome evolution of the luminous symbionts of deep sea anglerfish.</title>
        <authorList>
            <person name="Hendry T.A."/>
        </authorList>
    </citation>
    <scope>NUCLEOTIDE SEQUENCE [LARGE SCALE GENOMIC DNA]</scope>
</reference>
<evidence type="ECO:0000313" key="1">
    <source>
        <dbReference type="EMBL" id="PCS22669.1"/>
    </source>
</evidence>
<dbReference type="Proteomes" id="UP000219020">
    <property type="component" value="Unassembled WGS sequence"/>
</dbReference>